<dbReference type="EMBL" id="CAJVCH010528002">
    <property type="protein sequence ID" value="CAG7822987.1"/>
    <property type="molecule type" value="Genomic_DNA"/>
</dbReference>
<accession>A0A8J2PC20</accession>
<feature type="non-terminal residue" evidence="1">
    <location>
        <position position="1"/>
    </location>
</feature>
<dbReference type="Proteomes" id="UP000708208">
    <property type="component" value="Unassembled WGS sequence"/>
</dbReference>
<dbReference type="AlphaFoldDB" id="A0A8J2PC20"/>
<name>A0A8J2PC20_9HEXA</name>
<gene>
    <name evidence="1" type="ORF">AFUS01_LOCUS33226</name>
</gene>
<comment type="caution">
    <text evidence="1">The sequence shown here is derived from an EMBL/GenBank/DDBJ whole genome shotgun (WGS) entry which is preliminary data.</text>
</comment>
<organism evidence="1 2">
    <name type="scientific">Allacma fusca</name>
    <dbReference type="NCBI Taxonomy" id="39272"/>
    <lineage>
        <taxon>Eukaryota</taxon>
        <taxon>Metazoa</taxon>
        <taxon>Ecdysozoa</taxon>
        <taxon>Arthropoda</taxon>
        <taxon>Hexapoda</taxon>
        <taxon>Collembola</taxon>
        <taxon>Symphypleona</taxon>
        <taxon>Sminthuridae</taxon>
        <taxon>Allacma</taxon>
    </lineage>
</organism>
<protein>
    <submittedName>
        <fullName evidence="1">Uncharacterized protein</fullName>
    </submittedName>
</protein>
<proteinExistence type="predicted"/>
<evidence type="ECO:0000313" key="1">
    <source>
        <dbReference type="EMBL" id="CAG7822987.1"/>
    </source>
</evidence>
<keyword evidence="2" id="KW-1185">Reference proteome</keyword>
<reference evidence="1" key="1">
    <citation type="submission" date="2021-06" db="EMBL/GenBank/DDBJ databases">
        <authorList>
            <person name="Hodson N. C."/>
            <person name="Mongue J. A."/>
            <person name="Jaron S. K."/>
        </authorList>
    </citation>
    <scope>NUCLEOTIDE SEQUENCE</scope>
</reference>
<sequence length="117" mass="13412">MEKNSFVEPLPVAHLNEAVTFNIGNLESVILQEKIGQKSYRRWPKNKKVPPFGYWEWTTEETKFKHSAEFLEEAKKRASVEDILRDDAKKIDPSVDVSNITFDPSSSMAIDKVIDDA</sequence>
<evidence type="ECO:0000313" key="2">
    <source>
        <dbReference type="Proteomes" id="UP000708208"/>
    </source>
</evidence>